<dbReference type="SUPFAM" id="SSF51658">
    <property type="entry name" value="Xylose isomerase-like"/>
    <property type="match status" value="1"/>
</dbReference>
<reference evidence="3" key="1">
    <citation type="submission" date="2018-08" db="EMBL/GenBank/DDBJ databases">
        <authorList>
            <person name="Zhang J."/>
            <person name="Du Z.-J."/>
        </authorList>
    </citation>
    <scope>NUCLEOTIDE SEQUENCE [LARGE SCALE GENOMIC DNA]</scope>
    <source>
        <strain evidence="3">KCTC 52655</strain>
    </source>
</reference>
<comment type="caution">
    <text evidence="2">The sequence shown here is derived from an EMBL/GenBank/DDBJ whole genome shotgun (WGS) entry which is preliminary data.</text>
</comment>
<dbReference type="PANTHER" id="PTHR12110:SF41">
    <property type="entry name" value="INOSOSE DEHYDRATASE"/>
    <property type="match status" value="1"/>
</dbReference>
<dbReference type="Pfam" id="PF01261">
    <property type="entry name" value="AP_endonuc_2"/>
    <property type="match status" value="1"/>
</dbReference>
<dbReference type="InterPro" id="IPR006311">
    <property type="entry name" value="TAT_signal"/>
</dbReference>
<dbReference type="PROSITE" id="PS51318">
    <property type="entry name" value="TAT"/>
    <property type="match status" value="1"/>
</dbReference>
<evidence type="ECO:0000313" key="3">
    <source>
        <dbReference type="Proteomes" id="UP000256561"/>
    </source>
</evidence>
<dbReference type="AlphaFoldDB" id="A0A3D8M793"/>
<dbReference type="Gene3D" id="3.20.20.150">
    <property type="entry name" value="Divalent-metal-dependent TIM barrel enzymes"/>
    <property type="match status" value="1"/>
</dbReference>
<sequence length="297" mass="33050">MPGTQQPYVAECNLTPVASPFERRQFLKLGATVLSAGMLPNFASFASATSSPQVGLQLYTLRDWMAASVPATLKMVSAVGYSEVEFAGYFDHSASEIRAILNGEGLRSPSAHFALDKMISDTSAILDAAQEVGHQYIVIPYLSKEQRGTHIDDYKKLAQQLNEIGEACKKAGIQLAYHNHDFEFERRQDQLPFDVLLDETEPGLVCMELDLYWTVKAGQDPMTYFNLHPGRFKLWHVKDMDANGEFADVGTGNINFEAIFAQAEKAGVEHFYVERDRTDNKLQTIQQGFLGVSQLLG</sequence>
<dbReference type="GO" id="GO:0016853">
    <property type="term" value="F:isomerase activity"/>
    <property type="evidence" value="ECO:0007669"/>
    <property type="project" value="UniProtKB-KW"/>
</dbReference>
<evidence type="ECO:0000313" key="2">
    <source>
        <dbReference type="EMBL" id="RDV25595.1"/>
    </source>
</evidence>
<feature type="domain" description="Xylose isomerase-like TIM barrel" evidence="1">
    <location>
        <begin position="76"/>
        <end position="275"/>
    </location>
</feature>
<name>A0A3D8M793_9ALTE</name>
<protein>
    <submittedName>
        <fullName evidence="2">Sugar phosphate isomerase/epimerase</fullName>
    </submittedName>
</protein>
<dbReference type="InterPro" id="IPR050312">
    <property type="entry name" value="IolE/XylAMocC-like"/>
</dbReference>
<organism evidence="2 3">
    <name type="scientific">Alteromonas aestuariivivens</name>
    <dbReference type="NCBI Taxonomy" id="1938339"/>
    <lineage>
        <taxon>Bacteria</taxon>
        <taxon>Pseudomonadati</taxon>
        <taxon>Pseudomonadota</taxon>
        <taxon>Gammaproteobacteria</taxon>
        <taxon>Alteromonadales</taxon>
        <taxon>Alteromonadaceae</taxon>
        <taxon>Alteromonas/Salinimonas group</taxon>
        <taxon>Alteromonas</taxon>
    </lineage>
</organism>
<evidence type="ECO:0000259" key="1">
    <source>
        <dbReference type="Pfam" id="PF01261"/>
    </source>
</evidence>
<dbReference type="InterPro" id="IPR013022">
    <property type="entry name" value="Xyl_isomerase-like_TIM-brl"/>
</dbReference>
<dbReference type="EMBL" id="QRHA01000006">
    <property type="protein sequence ID" value="RDV25595.1"/>
    <property type="molecule type" value="Genomic_DNA"/>
</dbReference>
<proteinExistence type="predicted"/>
<keyword evidence="2" id="KW-0413">Isomerase</keyword>
<keyword evidence="3" id="KW-1185">Reference proteome</keyword>
<dbReference type="Proteomes" id="UP000256561">
    <property type="component" value="Unassembled WGS sequence"/>
</dbReference>
<dbReference type="RefSeq" id="WP_115593250.1">
    <property type="nucleotide sequence ID" value="NZ_QRHA01000006.1"/>
</dbReference>
<dbReference type="OrthoDB" id="9798407at2"/>
<accession>A0A3D8M793</accession>
<dbReference type="PANTHER" id="PTHR12110">
    <property type="entry name" value="HYDROXYPYRUVATE ISOMERASE"/>
    <property type="match status" value="1"/>
</dbReference>
<dbReference type="InterPro" id="IPR036237">
    <property type="entry name" value="Xyl_isomerase-like_sf"/>
</dbReference>
<gene>
    <name evidence="2" type="ORF">DXV75_09915</name>
</gene>